<organism evidence="2">
    <name type="scientific">Myoviridae sp. ctpjm1</name>
    <dbReference type="NCBI Taxonomy" id="2826699"/>
    <lineage>
        <taxon>Viruses</taxon>
        <taxon>Duplodnaviria</taxon>
        <taxon>Heunggongvirae</taxon>
        <taxon>Uroviricota</taxon>
        <taxon>Caudoviricetes</taxon>
    </lineage>
</organism>
<evidence type="ECO:0000313" key="2">
    <source>
        <dbReference type="EMBL" id="DAD96031.1"/>
    </source>
</evidence>
<protein>
    <submittedName>
        <fullName evidence="2">Helix-turn-helix domain protein</fullName>
    </submittedName>
</protein>
<feature type="compositionally biased region" description="Basic and acidic residues" evidence="1">
    <location>
        <begin position="135"/>
        <end position="158"/>
    </location>
</feature>
<dbReference type="Gene3D" id="1.10.10.10">
    <property type="entry name" value="Winged helix-like DNA-binding domain superfamily/Winged helix DNA-binding domain"/>
    <property type="match status" value="1"/>
</dbReference>
<dbReference type="Pfam" id="PF13730">
    <property type="entry name" value="HTH_36"/>
    <property type="match status" value="1"/>
</dbReference>
<feature type="region of interest" description="Disordered" evidence="1">
    <location>
        <begin position="135"/>
        <end position="193"/>
    </location>
</feature>
<evidence type="ECO:0000256" key="1">
    <source>
        <dbReference type="SAM" id="MobiDB-lite"/>
    </source>
</evidence>
<accession>A0A8S5NNT8</accession>
<name>A0A8S5NNT8_9CAUD</name>
<dbReference type="EMBL" id="BK015208">
    <property type="protein sequence ID" value="DAD96031.1"/>
    <property type="molecule type" value="Genomic_DNA"/>
</dbReference>
<proteinExistence type="predicted"/>
<reference evidence="2" key="1">
    <citation type="journal article" date="2021" name="Proc. Natl. Acad. Sci. U.S.A.">
        <title>A Catalog of Tens of Thousands of Viruses from Human Metagenomes Reveals Hidden Associations with Chronic Diseases.</title>
        <authorList>
            <person name="Tisza M.J."/>
            <person name="Buck C.B."/>
        </authorList>
    </citation>
    <scope>NUCLEOTIDE SEQUENCE</scope>
    <source>
        <strain evidence="2">Ctpjm1</strain>
    </source>
</reference>
<dbReference type="InterPro" id="IPR036388">
    <property type="entry name" value="WH-like_DNA-bd_sf"/>
</dbReference>
<sequence>MSVKLMAGALDLKIPSGQKFVLTVLCNFANDDGLCYPGQDTLMDKCSMGRTTVGNHLKWLEERGYLRKNRRQKGNMRKSDLYLINLNPNTSECSDFECSDFECSDFECSDFECSDFGSECSDFEHSECSDSEHCYKEEPSETYNRQREQKDITRDARHSSAKQPDSANLADRPSETPPAQSARPAKRQPSAARKELDALNLLADRGVDSALAQDYMAVRRDKRAATLTKTALAGLEREASRAGLSLTQAITLCCERGWVGFRADWLHDSPSGRRNTVKDVPVHTVGGAFLAKDVL</sequence>